<organism evidence="3 4">
    <name type="scientific">Duncaniella muris</name>
    <dbReference type="NCBI Taxonomy" id="2094150"/>
    <lineage>
        <taxon>Bacteria</taxon>
        <taxon>Pseudomonadati</taxon>
        <taxon>Bacteroidota</taxon>
        <taxon>Bacteroidia</taxon>
        <taxon>Bacteroidales</taxon>
        <taxon>Muribaculaceae</taxon>
        <taxon>Duncaniella</taxon>
    </lineage>
</organism>
<gene>
    <name evidence="3" type="ORF">C5O23_06185</name>
</gene>
<dbReference type="Proteomes" id="UP000244905">
    <property type="component" value="Unassembled WGS sequence"/>
</dbReference>
<comment type="caution">
    <text evidence="3">The sequence shown here is derived from an EMBL/GenBank/DDBJ whole genome shotgun (WGS) entry which is preliminary data.</text>
</comment>
<protein>
    <submittedName>
        <fullName evidence="3">Porin family protein</fullName>
    </submittedName>
</protein>
<dbReference type="Pfam" id="PF13568">
    <property type="entry name" value="OMP_b-brl_2"/>
    <property type="match status" value="1"/>
</dbReference>
<dbReference type="AlphaFoldDB" id="A0A2V1IQ46"/>
<evidence type="ECO:0000259" key="2">
    <source>
        <dbReference type="Pfam" id="PF13568"/>
    </source>
</evidence>
<keyword evidence="4" id="KW-1185">Reference proteome</keyword>
<dbReference type="EMBL" id="PUEC01000011">
    <property type="protein sequence ID" value="PWB02611.1"/>
    <property type="molecule type" value="Genomic_DNA"/>
</dbReference>
<evidence type="ECO:0000256" key="1">
    <source>
        <dbReference type="SAM" id="SignalP"/>
    </source>
</evidence>
<dbReference type="RefSeq" id="WP_107032076.1">
    <property type="nucleotide sequence ID" value="NZ_CAJSYL010000011.1"/>
</dbReference>
<reference evidence="4" key="1">
    <citation type="submission" date="2018-02" db="EMBL/GenBank/DDBJ databases">
        <authorList>
            <person name="Clavel T."/>
            <person name="Strowig T."/>
        </authorList>
    </citation>
    <scope>NUCLEOTIDE SEQUENCE [LARGE SCALE GENOMIC DNA]</scope>
    <source>
        <strain evidence="4">DSM 103720</strain>
    </source>
</reference>
<feature type="chain" id="PRO_5016043224" evidence="1">
    <location>
        <begin position="20"/>
        <end position="184"/>
    </location>
</feature>
<dbReference type="GeneID" id="82525930"/>
<feature type="domain" description="Outer membrane protein beta-barrel" evidence="2">
    <location>
        <begin position="27"/>
        <end position="165"/>
    </location>
</feature>
<evidence type="ECO:0000313" key="4">
    <source>
        <dbReference type="Proteomes" id="UP000244905"/>
    </source>
</evidence>
<feature type="signal peptide" evidence="1">
    <location>
        <begin position="1"/>
        <end position="19"/>
    </location>
</feature>
<evidence type="ECO:0000313" key="3">
    <source>
        <dbReference type="EMBL" id="PWB02611.1"/>
    </source>
</evidence>
<name>A0A2V1IQ46_9BACT</name>
<dbReference type="SUPFAM" id="SSF56925">
    <property type="entry name" value="OMPA-like"/>
    <property type="match status" value="1"/>
</dbReference>
<proteinExistence type="predicted"/>
<accession>A0A2V1IQ46</accession>
<dbReference type="InterPro" id="IPR011250">
    <property type="entry name" value="OMP/PagP_B-barrel"/>
</dbReference>
<keyword evidence="1" id="KW-0732">Signal</keyword>
<sequence>MKKFFIAAFAAVCALGASAQTFWNSDAADKKVTLGIRAGLDVANARADYGDFKSRTSFLAGVSADFNLVQSFSINSGLFYAGKGAKDISADFIELPVYASYRMNFAEASQLQVNFGPYFDFGVAGDAFKKEVDCDRFQMGLGLGAGYTFRKFYLGVQYQWGLTEVVKDSKSHWDCFNVSLGYNF</sequence>
<dbReference type="InterPro" id="IPR025665">
    <property type="entry name" value="Beta-barrel_OMP_2"/>
</dbReference>